<feature type="active site" description="Proton acceptor" evidence="20">
    <location>
        <position position="339"/>
    </location>
</feature>
<dbReference type="Proteomes" id="UP000199647">
    <property type="component" value="Unassembled WGS sequence"/>
</dbReference>
<dbReference type="Pfam" id="PF00926">
    <property type="entry name" value="DHBP_synthase"/>
    <property type="match status" value="1"/>
</dbReference>
<evidence type="ECO:0000256" key="5">
    <source>
        <dbReference type="ARBA" id="ARBA00004904"/>
    </source>
</evidence>
<dbReference type="RefSeq" id="WP_092496348.1">
    <property type="nucleotide sequence ID" value="NZ_FOFG01000005.1"/>
</dbReference>
<evidence type="ECO:0000256" key="2">
    <source>
        <dbReference type="ARBA" id="ARBA00001936"/>
    </source>
</evidence>
<dbReference type="GO" id="GO:0005829">
    <property type="term" value="C:cytosol"/>
    <property type="evidence" value="ECO:0007669"/>
    <property type="project" value="TreeGrafter"/>
</dbReference>
<dbReference type="CDD" id="cd00641">
    <property type="entry name" value="GTP_cyclohydro2"/>
    <property type="match status" value="1"/>
</dbReference>
<feature type="binding site" evidence="21">
    <location>
        <begin position="25"/>
        <end position="26"/>
    </location>
    <ligand>
        <name>D-ribulose 5-phosphate</name>
        <dbReference type="ChEBI" id="CHEBI:58121"/>
    </ligand>
</feature>
<evidence type="ECO:0000256" key="17">
    <source>
        <dbReference type="ARBA" id="ARBA00023268"/>
    </source>
</evidence>
<dbReference type="Pfam" id="PF00925">
    <property type="entry name" value="GTP_cyclohydro2"/>
    <property type="match status" value="1"/>
</dbReference>
<dbReference type="InterPro" id="IPR000422">
    <property type="entry name" value="DHBP_synthase_RibB"/>
</dbReference>
<feature type="binding site" evidence="20">
    <location>
        <begin position="305"/>
        <end position="307"/>
    </location>
    <ligand>
        <name>GTP</name>
        <dbReference type="ChEBI" id="CHEBI:37565"/>
    </ligand>
</feature>
<reference evidence="23 24" key="1">
    <citation type="submission" date="2016-10" db="EMBL/GenBank/DDBJ databases">
        <authorList>
            <person name="de Groot N.N."/>
        </authorList>
    </citation>
    <scope>NUCLEOTIDE SEQUENCE [LARGE SCALE GENOMIC DNA]</scope>
    <source>
        <strain evidence="23 24">A52C2</strain>
    </source>
</reference>
<dbReference type="GO" id="GO:0009231">
    <property type="term" value="P:riboflavin biosynthetic process"/>
    <property type="evidence" value="ECO:0007669"/>
    <property type="project" value="UniProtKB-UniRule"/>
</dbReference>
<dbReference type="Gene3D" id="3.90.870.10">
    <property type="entry name" value="DHBP synthase"/>
    <property type="match status" value="1"/>
</dbReference>
<feature type="site" description="Essential for catalytic activity" evidence="21">
    <location>
        <position position="124"/>
    </location>
</feature>
<feature type="binding site" evidence="21">
    <location>
        <position position="26"/>
    </location>
    <ligand>
        <name>Mg(2+)</name>
        <dbReference type="ChEBI" id="CHEBI:18420"/>
        <label>2</label>
    </ligand>
</feature>
<keyword evidence="24" id="KW-1185">Reference proteome</keyword>
<comment type="similarity">
    <text evidence="20">Belongs to the GTP cyclohydrolase II family.</text>
</comment>
<comment type="cofactor">
    <cofactor evidence="20">
        <name>Zn(2+)</name>
        <dbReference type="ChEBI" id="CHEBI:29105"/>
    </cofactor>
    <text evidence="20">Binds 1 zinc ion per subunit.</text>
</comment>
<evidence type="ECO:0000313" key="23">
    <source>
        <dbReference type="EMBL" id="SEQ56442.1"/>
    </source>
</evidence>
<comment type="function">
    <text evidence="18 20">Catalyzes the conversion of GTP to 2,5-diamino-6-ribosylamino-4(3H)-pyrimidinone 5'-phosphate (DARP), formate and pyrophosphate.</text>
</comment>
<evidence type="ECO:0000313" key="24">
    <source>
        <dbReference type="Proteomes" id="UP000199647"/>
    </source>
</evidence>
<dbReference type="InterPro" id="IPR036144">
    <property type="entry name" value="RibA-like_sf"/>
</dbReference>
<evidence type="ECO:0000256" key="16">
    <source>
        <dbReference type="ARBA" id="ARBA00023239"/>
    </source>
</evidence>
<evidence type="ECO:0000256" key="6">
    <source>
        <dbReference type="ARBA" id="ARBA00005520"/>
    </source>
</evidence>
<dbReference type="EC" id="4.1.99.12" evidence="21"/>
<keyword evidence="11 20" id="KW-0378">Hydrolase</keyword>
<dbReference type="GO" id="GO:0008686">
    <property type="term" value="F:3,4-dihydroxy-2-butanone-4-phosphate synthase activity"/>
    <property type="evidence" value="ECO:0007669"/>
    <property type="project" value="UniProtKB-UniRule"/>
</dbReference>
<dbReference type="GO" id="GO:0003935">
    <property type="term" value="F:GTP cyclohydrolase II activity"/>
    <property type="evidence" value="ECO:0007669"/>
    <property type="project" value="UniProtKB-UniRule"/>
</dbReference>
<dbReference type="HAMAP" id="MF_00179">
    <property type="entry name" value="RibA"/>
    <property type="match status" value="1"/>
</dbReference>
<dbReference type="GO" id="GO:0008270">
    <property type="term" value="F:zinc ion binding"/>
    <property type="evidence" value="ECO:0007669"/>
    <property type="project" value="UniProtKB-UniRule"/>
</dbReference>
<dbReference type="SUPFAM" id="SSF55821">
    <property type="entry name" value="YrdC/RibB"/>
    <property type="match status" value="1"/>
</dbReference>
<evidence type="ECO:0000256" key="20">
    <source>
        <dbReference type="HAMAP-Rule" id="MF_00179"/>
    </source>
</evidence>
<evidence type="ECO:0000256" key="14">
    <source>
        <dbReference type="ARBA" id="ARBA00023134"/>
    </source>
</evidence>
<dbReference type="STRING" id="1855383.SAMN05216548_105224"/>
<feature type="binding site" evidence="21">
    <location>
        <begin position="138"/>
        <end position="142"/>
    </location>
    <ligand>
        <name>D-ribulose 5-phosphate</name>
        <dbReference type="ChEBI" id="CHEBI:58121"/>
    </ligand>
</feature>
<evidence type="ECO:0000256" key="1">
    <source>
        <dbReference type="ARBA" id="ARBA00000141"/>
    </source>
</evidence>
<protein>
    <recommendedName>
        <fullName evidence="20 21">Multifunctional fusion protein</fullName>
    </recommendedName>
    <domain>
        <recommendedName>
            <fullName evidence="20">GTP cyclohydrolase-2</fullName>
            <ecNumber evidence="20">3.5.4.25</ecNumber>
        </recommendedName>
        <alternativeName>
            <fullName evidence="20">GTP cyclohydrolase II</fullName>
        </alternativeName>
    </domain>
    <domain>
        <recommendedName>
            <fullName evidence="21">3,4-dihydroxy-2-butanone 4-phosphate synthase</fullName>
            <shortName evidence="21">DHBP synthase</shortName>
            <ecNumber evidence="21">4.1.99.12</ecNumber>
        </recommendedName>
    </domain>
</protein>
<dbReference type="GO" id="GO:0000287">
    <property type="term" value="F:magnesium ion binding"/>
    <property type="evidence" value="ECO:0007669"/>
    <property type="project" value="UniProtKB-UniRule"/>
</dbReference>
<feature type="binding site" evidence="21">
    <location>
        <position position="141"/>
    </location>
    <ligand>
        <name>Mg(2+)</name>
        <dbReference type="ChEBI" id="CHEBI:18420"/>
        <label>2</label>
    </ligand>
</feature>
<evidence type="ECO:0000256" key="18">
    <source>
        <dbReference type="ARBA" id="ARBA00043932"/>
    </source>
</evidence>
<feature type="binding site" evidence="21">
    <location>
        <position position="26"/>
    </location>
    <ligand>
        <name>Mg(2+)</name>
        <dbReference type="ChEBI" id="CHEBI:18420"/>
        <label>1</label>
    </ligand>
</feature>
<feature type="binding site" evidence="20">
    <location>
        <position position="266"/>
    </location>
    <ligand>
        <name>Zn(2+)</name>
        <dbReference type="ChEBI" id="CHEBI:29105"/>
        <note>catalytic</note>
    </ligand>
</feature>
<keyword evidence="13 21" id="KW-0460">Magnesium</keyword>
<dbReference type="NCBIfam" id="NF001591">
    <property type="entry name" value="PRK00393.1"/>
    <property type="match status" value="1"/>
</dbReference>
<dbReference type="EC" id="3.5.4.25" evidence="20"/>
<evidence type="ECO:0000256" key="11">
    <source>
        <dbReference type="ARBA" id="ARBA00022801"/>
    </source>
</evidence>
<comment type="pathway">
    <text evidence="5 21">Cofactor biosynthesis; riboflavin biosynthesis; 2-hydroxy-3-oxobutyl phosphate from D-ribulose 5-phosphate: step 1/1.</text>
</comment>
<keyword evidence="9 21" id="KW-0479">Metal-binding</keyword>
<dbReference type="UniPathway" id="UPA00275">
    <property type="reaction ID" value="UER00399"/>
</dbReference>
<evidence type="ECO:0000256" key="13">
    <source>
        <dbReference type="ARBA" id="ARBA00022842"/>
    </source>
</evidence>
<dbReference type="PIRSF" id="PIRSF001259">
    <property type="entry name" value="RibA"/>
    <property type="match status" value="1"/>
</dbReference>
<keyword evidence="12 20" id="KW-0862">Zinc</keyword>
<dbReference type="PANTHER" id="PTHR21327">
    <property type="entry name" value="GTP CYCLOHYDROLASE II-RELATED"/>
    <property type="match status" value="1"/>
</dbReference>
<feature type="binding site" evidence="20">
    <location>
        <position position="362"/>
    </location>
    <ligand>
        <name>GTP</name>
        <dbReference type="ChEBI" id="CHEBI:37565"/>
    </ligand>
</feature>
<feature type="binding site" evidence="20">
    <location>
        <position position="279"/>
    </location>
    <ligand>
        <name>Zn(2+)</name>
        <dbReference type="ChEBI" id="CHEBI:29105"/>
        <note>catalytic</note>
    </ligand>
</feature>
<comment type="function">
    <text evidence="3 21">Catalyzes the conversion of D-ribulose 5-phosphate to formate and 3,4-dihydroxy-2-butanone 4-phosphate.</text>
</comment>
<comment type="similarity">
    <text evidence="21">Belongs to the DHBP synthase family.</text>
</comment>
<dbReference type="NCBIfam" id="TIGR00506">
    <property type="entry name" value="ribB"/>
    <property type="match status" value="1"/>
</dbReference>
<sequence length="415" mass="44556">MSRITRALEHLKNGGMILLTDDESRENEGDIVVAAEFATPQAVNFMITHARGLMCVPMTGEQIDLLGLAPMVARNLASRKTAFTVSIEARTGITTGISAFDRARTIEAATAPDAKLGDVVSPGHVFPLRAEDGGVLARDGHTEGAVDLMRLAGLRPAAVICEVVGENGEMSHGAELENFATRHGLPMLSIAEIAAYRMQHDILVDDVAQTRLPSLYTDEAMRTHAFRSRIDGQEHLALVNAPPGGSLAAPADGSGEAPLVRVHSECLTGDALGSMRCDCGEQLRHSMRMISEASSGALLYMRGQEGRGIGLANKIRAYALQDHGRDTVEANHDLGFADDLRDYGMAAQILKALGITRLRLLSNNPRKAEALERYGLQVVETVPLEIAANPHNARYLATKREKLGHALHVQGTEAA</sequence>
<keyword evidence="10 20" id="KW-0547">Nucleotide-binding</keyword>
<dbReference type="Gene3D" id="3.40.50.10990">
    <property type="entry name" value="GTP cyclohydrolase II"/>
    <property type="match status" value="1"/>
</dbReference>
<comment type="catalytic activity">
    <reaction evidence="1 21">
        <text>D-ribulose 5-phosphate = (2S)-2-hydroxy-3-oxobutyl phosphate + formate + H(+)</text>
        <dbReference type="Rhea" id="RHEA:18457"/>
        <dbReference type="ChEBI" id="CHEBI:15378"/>
        <dbReference type="ChEBI" id="CHEBI:15740"/>
        <dbReference type="ChEBI" id="CHEBI:58121"/>
        <dbReference type="ChEBI" id="CHEBI:58830"/>
        <dbReference type="EC" id="4.1.99.12"/>
    </reaction>
</comment>
<feature type="site" description="Essential for catalytic activity" evidence="21">
    <location>
        <position position="162"/>
    </location>
</feature>
<feature type="domain" description="GTP cyclohydrolase II" evidence="22">
    <location>
        <begin position="208"/>
        <end position="383"/>
    </location>
</feature>
<keyword evidence="8 21" id="KW-0686">Riboflavin biosynthesis</keyword>
<feature type="active site" description="Nucleophile" evidence="20">
    <location>
        <position position="341"/>
    </location>
</feature>
<dbReference type="GO" id="GO:0030145">
    <property type="term" value="F:manganese ion binding"/>
    <property type="evidence" value="ECO:0007669"/>
    <property type="project" value="UniProtKB-UniRule"/>
</dbReference>
<feature type="binding site" evidence="20">
    <location>
        <begin position="261"/>
        <end position="265"/>
    </location>
    <ligand>
        <name>GTP</name>
        <dbReference type="ChEBI" id="CHEBI:37565"/>
    </ligand>
</feature>
<dbReference type="SUPFAM" id="SSF142695">
    <property type="entry name" value="RibA-like"/>
    <property type="match status" value="1"/>
</dbReference>
<comment type="subunit">
    <text evidence="21">Homodimer.</text>
</comment>
<evidence type="ECO:0000256" key="7">
    <source>
        <dbReference type="ARBA" id="ARBA00008976"/>
    </source>
</evidence>
<gene>
    <name evidence="21" type="primary">ribB</name>
    <name evidence="20" type="synonym">ribA</name>
    <name evidence="23" type="ORF">SAMN05216548_105224</name>
</gene>
<keyword evidence="15 21" id="KW-0464">Manganese</keyword>
<comment type="pathway">
    <text evidence="4 20">Cofactor biosynthesis; riboflavin biosynthesis; 5-amino-6-(D-ribitylamino)uracil from GTP: step 1/4.</text>
</comment>
<organism evidence="23 24">
    <name type="scientific">Faunimonas pinastri</name>
    <dbReference type="NCBI Taxonomy" id="1855383"/>
    <lineage>
        <taxon>Bacteria</taxon>
        <taxon>Pseudomonadati</taxon>
        <taxon>Pseudomonadota</taxon>
        <taxon>Alphaproteobacteria</taxon>
        <taxon>Hyphomicrobiales</taxon>
        <taxon>Afifellaceae</taxon>
        <taxon>Faunimonas</taxon>
    </lineage>
</organism>
<evidence type="ECO:0000256" key="9">
    <source>
        <dbReference type="ARBA" id="ARBA00022723"/>
    </source>
</evidence>
<dbReference type="FunFam" id="3.40.50.10990:FF:000001">
    <property type="entry name" value="Riboflavin biosynthesis protein RibBA"/>
    <property type="match status" value="1"/>
</dbReference>
<evidence type="ECO:0000256" key="15">
    <source>
        <dbReference type="ARBA" id="ARBA00023211"/>
    </source>
</evidence>
<evidence type="ECO:0000256" key="19">
    <source>
        <dbReference type="ARBA" id="ARBA00049295"/>
    </source>
</evidence>
<evidence type="ECO:0000256" key="21">
    <source>
        <dbReference type="HAMAP-Rule" id="MF_00180"/>
    </source>
</evidence>
<accession>A0A1H9H283</accession>
<keyword evidence="14 20" id="KW-0342">GTP-binding</keyword>
<comment type="similarity">
    <text evidence="7">In the C-terminal section; belongs to the GTP cyclohydrolase II family.</text>
</comment>
<evidence type="ECO:0000256" key="10">
    <source>
        <dbReference type="ARBA" id="ARBA00022741"/>
    </source>
</evidence>
<evidence type="ECO:0000256" key="8">
    <source>
        <dbReference type="ARBA" id="ARBA00022619"/>
    </source>
</evidence>
<feature type="binding site" evidence="20">
    <location>
        <position position="327"/>
    </location>
    <ligand>
        <name>GTP</name>
        <dbReference type="ChEBI" id="CHEBI:37565"/>
    </ligand>
</feature>
<dbReference type="AlphaFoldDB" id="A0A1H9H283"/>
<feature type="binding site" evidence="20">
    <location>
        <position position="367"/>
    </location>
    <ligand>
        <name>GTP</name>
        <dbReference type="ChEBI" id="CHEBI:37565"/>
    </ligand>
</feature>
<dbReference type="EMBL" id="FOFG01000005">
    <property type="protein sequence ID" value="SEQ56442.1"/>
    <property type="molecule type" value="Genomic_DNA"/>
</dbReference>
<feature type="binding site" evidence="20">
    <location>
        <position position="282"/>
    </location>
    <ligand>
        <name>GTP</name>
        <dbReference type="ChEBI" id="CHEBI:37565"/>
    </ligand>
</feature>
<dbReference type="InterPro" id="IPR017945">
    <property type="entry name" value="DHBP_synth_RibB-like_a/b_dom"/>
</dbReference>
<keyword evidence="16 21" id="KW-0456">Lyase</keyword>
<comment type="cofactor">
    <cofactor evidence="21">
        <name>Mg(2+)</name>
        <dbReference type="ChEBI" id="CHEBI:18420"/>
    </cofactor>
    <cofactor evidence="21">
        <name>Mn(2+)</name>
        <dbReference type="ChEBI" id="CHEBI:29035"/>
    </cofactor>
    <text evidence="21">Binds 2 divalent metal cations per subunit. Magnesium or manganese.</text>
</comment>
<evidence type="ECO:0000256" key="12">
    <source>
        <dbReference type="ARBA" id="ARBA00022833"/>
    </source>
</evidence>
<name>A0A1H9H283_9HYPH</name>
<comment type="similarity">
    <text evidence="6">In the N-terminal section; belongs to the DHBP synthase family.</text>
</comment>
<dbReference type="FunFam" id="3.90.870.10:FF:000001">
    <property type="entry name" value="Riboflavin biosynthesis protein RibBA"/>
    <property type="match status" value="1"/>
</dbReference>
<dbReference type="NCBIfam" id="TIGR00505">
    <property type="entry name" value="ribA"/>
    <property type="match status" value="1"/>
</dbReference>
<dbReference type="GO" id="GO:0005525">
    <property type="term" value="F:GTP binding"/>
    <property type="evidence" value="ECO:0007669"/>
    <property type="project" value="UniProtKB-KW"/>
</dbReference>
<comment type="cofactor">
    <cofactor evidence="2">
        <name>Mn(2+)</name>
        <dbReference type="ChEBI" id="CHEBI:29035"/>
    </cofactor>
</comment>
<evidence type="ECO:0000259" key="22">
    <source>
        <dbReference type="Pfam" id="PF00925"/>
    </source>
</evidence>
<dbReference type="OrthoDB" id="9793111at2"/>
<dbReference type="InterPro" id="IPR000926">
    <property type="entry name" value="RibA"/>
</dbReference>
<evidence type="ECO:0000256" key="3">
    <source>
        <dbReference type="ARBA" id="ARBA00002284"/>
    </source>
</evidence>
<dbReference type="PANTHER" id="PTHR21327:SF18">
    <property type="entry name" value="3,4-DIHYDROXY-2-BUTANONE 4-PHOSPHATE SYNTHASE"/>
    <property type="match status" value="1"/>
</dbReference>
<evidence type="ECO:0000256" key="4">
    <source>
        <dbReference type="ARBA" id="ARBA00004853"/>
    </source>
</evidence>
<keyword evidence="17" id="KW-0511">Multifunctional enzyme</keyword>
<dbReference type="InterPro" id="IPR032677">
    <property type="entry name" value="GTP_cyclohydro_II"/>
</dbReference>
<dbReference type="HAMAP" id="MF_00180">
    <property type="entry name" value="RibB"/>
    <property type="match status" value="1"/>
</dbReference>
<proteinExistence type="inferred from homology"/>
<feature type="binding site" evidence="21">
    <location>
        <position position="30"/>
    </location>
    <ligand>
        <name>D-ribulose 5-phosphate</name>
        <dbReference type="ChEBI" id="CHEBI:58121"/>
    </ligand>
</feature>
<comment type="catalytic activity">
    <reaction evidence="19 20">
        <text>GTP + 4 H2O = 2,5-diamino-6-hydroxy-4-(5-phosphoribosylamino)-pyrimidine + formate + 2 phosphate + 3 H(+)</text>
        <dbReference type="Rhea" id="RHEA:23704"/>
        <dbReference type="ChEBI" id="CHEBI:15377"/>
        <dbReference type="ChEBI" id="CHEBI:15378"/>
        <dbReference type="ChEBI" id="CHEBI:15740"/>
        <dbReference type="ChEBI" id="CHEBI:37565"/>
        <dbReference type="ChEBI" id="CHEBI:43474"/>
        <dbReference type="ChEBI" id="CHEBI:58614"/>
        <dbReference type="EC" id="3.5.4.25"/>
    </reaction>
</comment>
<feature type="binding site" evidence="20">
    <location>
        <position position="277"/>
    </location>
    <ligand>
        <name>Zn(2+)</name>
        <dbReference type="ChEBI" id="CHEBI:29105"/>
        <note>catalytic</note>
    </ligand>
</feature>